<accession>A0A4R1B579</accession>
<dbReference type="Proteomes" id="UP000295334">
    <property type="component" value="Unassembled WGS sequence"/>
</dbReference>
<dbReference type="AlphaFoldDB" id="A0A4R1B579"/>
<evidence type="ECO:0000313" key="3">
    <source>
        <dbReference type="Proteomes" id="UP000295334"/>
    </source>
</evidence>
<proteinExistence type="predicted"/>
<feature type="transmembrane region" description="Helical" evidence="1">
    <location>
        <begin position="63"/>
        <end position="81"/>
    </location>
</feature>
<dbReference type="EMBL" id="SJZI01000046">
    <property type="protein sequence ID" value="TCJ13284.1"/>
    <property type="molecule type" value="Genomic_DNA"/>
</dbReference>
<protein>
    <submittedName>
        <fullName evidence="2">Uncharacterized protein</fullName>
    </submittedName>
</protein>
<feature type="transmembrane region" description="Helical" evidence="1">
    <location>
        <begin position="6"/>
        <end position="24"/>
    </location>
</feature>
<feature type="transmembrane region" description="Helical" evidence="1">
    <location>
        <begin position="153"/>
        <end position="175"/>
    </location>
</feature>
<sequence length="232" mass="25328">MKSLPFYLPLGFGLIVVLTLFALASAARYDRKFGSFLLGLTIVQSLLSMAGFYTHFAGVPPRMLALVLPPLLTLIGALATARGRAFLDSLNPATLTLMHTLRLPVELVLWGLAAWGVAPRLITFEGINFDIFSGMTAPLVWYFGYVKKALPRAVLLAWNIACLLLLANVVCHAFLSAPTVLQRYSFAQPLVAIGYFPFTLLPGLVVPAVLLAHVVCLRRLLWPVKTGRHSLA</sequence>
<keyword evidence="1" id="KW-1133">Transmembrane helix</keyword>
<name>A0A4R1B579_9BACT</name>
<keyword evidence="1" id="KW-0812">Transmembrane</keyword>
<evidence type="ECO:0000256" key="1">
    <source>
        <dbReference type="SAM" id="Phobius"/>
    </source>
</evidence>
<organism evidence="2 3">
    <name type="scientific">Flaviaesturariibacter flavus</name>
    <dbReference type="NCBI Taxonomy" id="2502780"/>
    <lineage>
        <taxon>Bacteria</taxon>
        <taxon>Pseudomonadati</taxon>
        <taxon>Bacteroidota</taxon>
        <taxon>Chitinophagia</taxon>
        <taxon>Chitinophagales</taxon>
        <taxon>Chitinophagaceae</taxon>
        <taxon>Flaviaestuariibacter</taxon>
    </lineage>
</organism>
<feature type="transmembrane region" description="Helical" evidence="1">
    <location>
        <begin position="93"/>
        <end position="115"/>
    </location>
</feature>
<keyword evidence="3" id="KW-1185">Reference proteome</keyword>
<comment type="caution">
    <text evidence="2">The sequence shown here is derived from an EMBL/GenBank/DDBJ whole genome shotgun (WGS) entry which is preliminary data.</text>
</comment>
<feature type="transmembrane region" description="Helical" evidence="1">
    <location>
        <begin position="127"/>
        <end position="146"/>
    </location>
</feature>
<reference evidence="2 3" key="1">
    <citation type="submission" date="2019-03" db="EMBL/GenBank/DDBJ databases">
        <authorList>
            <person name="Kim M.K.M."/>
        </authorList>
    </citation>
    <scope>NUCLEOTIDE SEQUENCE [LARGE SCALE GENOMIC DNA]</scope>
    <source>
        <strain evidence="2 3">17J68-12</strain>
    </source>
</reference>
<keyword evidence="1" id="KW-0472">Membrane</keyword>
<gene>
    <name evidence="2" type="ORF">EPD60_12890</name>
</gene>
<evidence type="ECO:0000313" key="2">
    <source>
        <dbReference type="EMBL" id="TCJ13284.1"/>
    </source>
</evidence>
<dbReference type="OrthoDB" id="675847at2"/>
<feature type="transmembrane region" description="Helical" evidence="1">
    <location>
        <begin position="36"/>
        <end position="57"/>
    </location>
</feature>
<feature type="transmembrane region" description="Helical" evidence="1">
    <location>
        <begin position="195"/>
        <end position="217"/>
    </location>
</feature>
<dbReference type="RefSeq" id="WP_131449940.1">
    <property type="nucleotide sequence ID" value="NZ_SJZI01000046.1"/>
</dbReference>